<dbReference type="KEGG" id="dhe:111605497"/>
<gene>
    <name evidence="2" type="primary">LOC111605497</name>
</gene>
<protein>
    <submittedName>
        <fullName evidence="2">Uncharacterized protein LOC111605497</fullName>
    </submittedName>
</protein>
<dbReference type="Proteomes" id="UP000504633">
    <property type="component" value="Unplaced"/>
</dbReference>
<dbReference type="RefSeq" id="XP_023179815.2">
    <property type="nucleotide sequence ID" value="XM_023324047.2"/>
</dbReference>
<dbReference type="OrthoDB" id="7871969at2759"/>
<evidence type="ECO:0000313" key="1">
    <source>
        <dbReference type="Proteomes" id="UP000504633"/>
    </source>
</evidence>
<organism evidence="1 2">
    <name type="scientific">Drosophila hydei</name>
    <name type="common">Fruit fly</name>
    <dbReference type="NCBI Taxonomy" id="7224"/>
    <lineage>
        <taxon>Eukaryota</taxon>
        <taxon>Metazoa</taxon>
        <taxon>Ecdysozoa</taxon>
        <taxon>Arthropoda</taxon>
        <taxon>Hexapoda</taxon>
        <taxon>Insecta</taxon>
        <taxon>Pterygota</taxon>
        <taxon>Neoptera</taxon>
        <taxon>Endopterygota</taxon>
        <taxon>Diptera</taxon>
        <taxon>Brachycera</taxon>
        <taxon>Muscomorpha</taxon>
        <taxon>Ephydroidea</taxon>
        <taxon>Drosophilidae</taxon>
        <taxon>Drosophila</taxon>
    </lineage>
</organism>
<reference evidence="2" key="1">
    <citation type="submission" date="2025-08" db="UniProtKB">
        <authorList>
            <consortium name="RefSeq"/>
        </authorList>
    </citation>
    <scope>IDENTIFICATION</scope>
    <source>
        <strain evidence="2">15085-1641.00</strain>
        <tissue evidence="2">Whole body</tissue>
    </source>
</reference>
<evidence type="ECO:0000313" key="2">
    <source>
        <dbReference type="RefSeq" id="XP_023179815.2"/>
    </source>
</evidence>
<dbReference type="GeneID" id="111605497"/>
<dbReference type="AlphaFoldDB" id="A0A6J1MEA0"/>
<name>A0A6J1MEA0_DROHY</name>
<sequence>MSKKKSRIGIKTESMQLAQTILSTKASIATKRSISIDRLGGVEDIAQFDSSGIPFILVDGNSVRSRHQLHVTLSKREKKHMKHIKRQCSVLPWLEHTRPLSDVEPITQAEKDAKIEQDFQEDLQLLKLDIQKIDETSWESQLTESLTPIAHAVSTEDLTPNLSRIEEIRIQLEKLREQQQSDASDPMPLSEQLRIRRQATFDIDRDVSIAKSTSSLSLDFQTPILSQQRLIRATTISQLARVESRPSLQKVYSSTCLTDKSTSSMVLGSNCSRPEPFHTPKSPGAPITNRIGDLLMQLPNQQQEKRPLNPRSYSYVVTVSPKLGSNRCKVEPLSLTKTRSLMLPNAACCVPEKFIRERTIDIVAVPSTLQTKSRTFLTVPRLFKKLKK</sequence>
<accession>A0A6J1MEA0</accession>
<proteinExistence type="predicted"/>
<keyword evidence="1" id="KW-1185">Reference proteome</keyword>
<dbReference type="OMA" id="APARYCH"/>